<keyword evidence="2" id="KW-0472">Membrane</keyword>
<reference evidence="3 4" key="1">
    <citation type="submission" date="2024-06" db="EMBL/GenBank/DDBJ databases">
        <title>Sorghum-associated microbial communities from plants grown in Nebraska, USA.</title>
        <authorList>
            <person name="Schachtman D."/>
        </authorList>
    </citation>
    <scope>NUCLEOTIDE SEQUENCE [LARGE SCALE GENOMIC DNA]</scope>
    <source>
        <strain evidence="3 4">1757</strain>
    </source>
</reference>
<dbReference type="Proteomes" id="UP001549251">
    <property type="component" value="Unassembled WGS sequence"/>
</dbReference>
<dbReference type="RefSeq" id="WP_354546687.1">
    <property type="nucleotide sequence ID" value="NZ_JBEPSD010000001.1"/>
</dbReference>
<protein>
    <submittedName>
        <fullName evidence="3">Uncharacterized protein</fullName>
    </submittedName>
</protein>
<keyword evidence="2" id="KW-0812">Transmembrane</keyword>
<organism evidence="3 4">
    <name type="scientific">Rhodanobacter soli</name>
    <dbReference type="NCBI Taxonomy" id="590609"/>
    <lineage>
        <taxon>Bacteria</taxon>
        <taxon>Pseudomonadati</taxon>
        <taxon>Pseudomonadota</taxon>
        <taxon>Gammaproteobacteria</taxon>
        <taxon>Lysobacterales</taxon>
        <taxon>Rhodanobacteraceae</taxon>
        <taxon>Rhodanobacter</taxon>
    </lineage>
</organism>
<evidence type="ECO:0000313" key="4">
    <source>
        <dbReference type="Proteomes" id="UP001549251"/>
    </source>
</evidence>
<feature type="compositionally biased region" description="Acidic residues" evidence="1">
    <location>
        <begin position="111"/>
        <end position="137"/>
    </location>
</feature>
<feature type="transmembrane region" description="Helical" evidence="2">
    <location>
        <begin position="43"/>
        <end position="64"/>
    </location>
</feature>
<proteinExistence type="predicted"/>
<dbReference type="EMBL" id="JBEPSD010000001">
    <property type="protein sequence ID" value="MET4567818.1"/>
    <property type="molecule type" value="Genomic_DNA"/>
</dbReference>
<keyword evidence="4" id="KW-1185">Reference proteome</keyword>
<sequence length="174" mass="18675">MPDQQLPPCGIGGASVSGGPCSGTYTANQAGQDAFSLIDKAPVIGSLIAVAVILAGVLFVVFIVRKVAGFFGGAPVGGEPGTMEWDDNFWAARGRDANASAPDAEFSADALDPDDDDVLELDCEDDTPLDEQDDEPLLLEAPDPEEKPMSEWTEDEWDEFEWAEERRREDGGRL</sequence>
<accession>A0ABV2PSI8</accession>
<evidence type="ECO:0000256" key="2">
    <source>
        <dbReference type="SAM" id="Phobius"/>
    </source>
</evidence>
<keyword evidence="2" id="KW-1133">Transmembrane helix</keyword>
<feature type="compositionally biased region" description="Basic and acidic residues" evidence="1">
    <location>
        <begin position="163"/>
        <end position="174"/>
    </location>
</feature>
<name>A0ABV2PSI8_9GAMM</name>
<feature type="compositionally biased region" description="Acidic residues" evidence="1">
    <location>
        <begin position="152"/>
        <end position="162"/>
    </location>
</feature>
<gene>
    <name evidence="3" type="ORF">ABIE04_000145</name>
</gene>
<feature type="region of interest" description="Disordered" evidence="1">
    <location>
        <begin position="94"/>
        <end position="174"/>
    </location>
</feature>
<evidence type="ECO:0000256" key="1">
    <source>
        <dbReference type="SAM" id="MobiDB-lite"/>
    </source>
</evidence>
<evidence type="ECO:0000313" key="3">
    <source>
        <dbReference type="EMBL" id="MET4567818.1"/>
    </source>
</evidence>
<comment type="caution">
    <text evidence="3">The sequence shown here is derived from an EMBL/GenBank/DDBJ whole genome shotgun (WGS) entry which is preliminary data.</text>
</comment>